<gene>
    <name evidence="9" type="ORF">METZ01_LOCUS352668</name>
</gene>
<evidence type="ECO:0000256" key="7">
    <source>
        <dbReference type="SAM" id="Phobius"/>
    </source>
</evidence>
<dbReference type="InterPro" id="IPR035973">
    <property type="entry name" value="Cyt_c_oxidase_su3-like_sf"/>
</dbReference>
<dbReference type="SUPFAM" id="SSF81452">
    <property type="entry name" value="Cytochrome c oxidase subunit III-like"/>
    <property type="match status" value="1"/>
</dbReference>
<feature type="transmembrane region" description="Helical" evidence="7">
    <location>
        <begin position="76"/>
        <end position="95"/>
    </location>
</feature>
<evidence type="ECO:0000256" key="3">
    <source>
        <dbReference type="ARBA" id="ARBA00022475"/>
    </source>
</evidence>
<accession>A0A382RQ46</accession>
<comment type="similarity">
    <text evidence="2">Belongs to the cytochrome c oxidase subunit 3 family.</text>
</comment>
<dbReference type="PANTHER" id="PTHR11403">
    <property type="entry name" value="CYTOCHROME C OXIDASE SUBUNIT III"/>
    <property type="match status" value="1"/>
</dbReference>
<keyword evidence="3" id="KW-1003">Cell membrane</keyword>
<proteinExistence type="inferred from homology"/>
<dbReference type="Pfam" id="PF00510">
    <property type="entry name" value="COX3"/>
    <property type="match status" value="1"/>
</dbReference>
<dbReference type="GO" id="GO:0004129">
    <property type="term" value="F:cytochrome-c oxidase activity"/>
    <property type="evidence" value="ECO:0007669"/>
    <property type="project" value="InterPro"/>
</dbReference>
<keyword evidence="4 7" id="KW-0812">Transmembrane</keyword>
<dbReference type="InterPro" id="IPR013833">
    <property type="entry name" value="Cyt_c_oxidase_su3_a-hlx"/>
</dbReference>
<protein>
    <recommendedName>
        <fullName evidence="8">Heme-copper oxidase subunit III family profile domain-containing protein</fullName>
    </recommendedName>
</protein>
<evidence type="ECO:0000256" key="6">
    <source>
        <dbReference type="ARBA" id="ARBA00023136"/>
    </source>
</evidence>
<dbReference type="AlphaFoldDB" id="A0A382RQ46"/>
<evidence type="ECO:0000259" key="8">
    <source>
        <dbReference type="PROSITE" id="PS50253"/>
    </source>
</evidence>
<keyword evidence="6 7" id="KW-0472">Membrane</keyword>
<dbReference type="PANTHER" id="PTHR11403:SF2">
    <property type="entry name" value="CYTOCHROME BO(3) UBIQUINOL OXIDASE SUBUNIT 3"/>
    <property type="match status" value="1"/>
</dbReference>
<feature type="transmembrane region" description="Helical" evidence="7">
    <location>
        <begin position="33"/>
        <end position="56"/>
    </location>
</feature>
<comment type="subcellular location">
    <subcellularLocation>
        <location evidence="1">Cell membrane</location>
        <topology evidence="1">Multi-pass membrane protein</topology>
    </subcellularLocation>
</comment>
<sequence length="112" mass="12456">IMGIGFIGFQVYEFSHFANMGMTPQVNLFGSTFFTLTSLHGAHVSLGILWLIFLLINEYRGNLNSENAIDLEIAGLYWHFVDIVWIVIFALLYLITANDGVPPGGIPWIGGH</sequence>
<organism evidence="9">
    <name type="scientific">marine metagenome</name>
    <dbReference type="NCBI Taxonomy" id="408172"/>
    <lineage>
        <taxon>unclassified sequences</taxon>
        <taxon>metagenomes</taxon>
        <taxon>ecological metagenomes</taxon>
    </lineage>
</organism>
<keyword evidence="5 7" id="KW-1133">Transmembrane helix</keyword>
<evidence type="ECO:0000256" key="2">
    <source>
        <dbReference type="ARBA" id="ARBA00010581"/>
    </source>
</evidence>
<dbReference type="GO" id="GO:0005886">
    <property type="term" value="C:plasma membrane"/>
    <property type="evidence" value="ECO:0007669"/>
    <property type="project" value="UniProtKB-SubCell"/>
</dbReference>
<dbReference type="EMBL" id="UINC01123379">
    <property type="protein sequence ID" value="SVC99814.1"/>
    <property type="molecule type" value="Genomic_DNA"/>
</dbReference>
<feature type="non-terminal residue" evidence="9">
    <location>
        <position position="1"/>
    </location>
</feature>
<evidence type="ECO:0000256" key="4">
    <source>
        <dbReference type="ARBA" id="ARBA00022692"/>
    </source>
</evidence>
<dbReference type="InterPro" id="IPR000298">
    <property type="entry name" value="Cyt_c_oxidase-like_su3"/>
</dbReference>
<evidence type="ECO:0000313" key="9">
    <source>
        <dbReference type="EMBL" id="SVC99814.1"/>
    </source>
</evidence>
<evidence type="ECO:0000256" key="5">
    <source>
        <dbReference type="ARBA" id="ARBA00022989"/>
    </source>
</evidence>
<name>A0A382RQ46_9ZZZZ</name>
<reference evidence="9" key="1">
    <citation type="submission" date="2018-05" db="EMBL/GenBank/DDBJ databases">
        <authorList>
            <person name="Lanie J.A."/>
            <person name="Ng W.-L."/>
            <person name="Kazmierczak K.M."/>
            <person name="Andrzejewski T.M."/>
            <person name="Davidsen T.M."/>
            <person name="Wayne K.J."/>
            <person name="Tettelin H."/>
            <person name="Glass J.I."/>
            <person name="Rusch D."/>
            <person name="Podicherti R."/>
            <person name="Tsui H.-C.T."/>
            <person name="Winkler M.E."/>
        </authorList>
    </citation>
    <scope>NUCLEOTIDE SEQUENCE</scope>
</reference>
<dbReference type="GO" id="GO:0019646">
    <property type="term" value="P:aerobic electron transport chain"/>
    <property type="evidence" value="ECO:0007669"/>
    <property type="project" value="InterPro"/>
</dbReference>
<dbReference type="InterPro" id="IPR024791">
    <property type="entry name" value="Cyt_c/ubiquinol_Oxase_su3"/>
</dbReference>
<dbReference type="PROSITE" id="PS50253">
    <property type="entry name" value="COX3"/>
    <property type="match status" value="1"/>
</dbReference>
<dbReference type="Gene3D" id="1.20.120.80">
    <property type="entry name" value="Cytochrome c oxidase, subunit III, four-helix bundle"/>
    <property type="match status" value="1"/>
</dbReference>
<evidence type="ECO:0000256" key="1">
    <source>
        <dbReference type="ARBA" id="ARBA00004651"/>
    </source>
</evidence>
<feature type="domain" description="Heme-copper oxidase subunit III family profile" evidence="8">
    <location>
        <begin position="1"/>
        <end position="97"/>
    </location>
</feature>